<dbReference type="InterPro" id="IPR011993">
    <property type="entry name" value="PH-like_dom_sf"/>
</dbReference>
<dbReference type="Ensembl" id="ENSGMOT00000039946.1">
    <property type="protein sequence ID" value="ENSGMOP00000053072.1"/>
    <property type="gene ID" value="ENSGMOG00000017728.2"/>
</dbReference>
<dbReference type="InterPro" id="IPR041418">
    <property type="entry name" value="SAM_3"/>
</dbReference>
<keyword evidence="13" id="KW-0175">Coiled coil</keyword>
<dbReference type="GeneTree" id="ENSGT00940000160990"/>
<evidence type="ECO:0000256" key="11">
    <source>
        <dbReference type="ARBA" id="ARBA00077702"/>
    </source>
</evidence>
<evidence type="ECO:0000256" key="4">
    <source>
        <dbReference type="ARBA" id="ARBA00022443"/>
    </source>
</evidence>
<keyword evidence="5" id="KW-0963">Cytoplasm</keyword>
<dbReference type="InterPro" id="IPR013625">
    <property type="entry name" value="PTB"/>
</dbReference>
<feature type="region of interest" description="Disordered" evidence="14">
    <location>
        <begin position="359"/>
        <end position="378"/>
    </location>
</feature>
<dbReference type="InterPro" id="IPR035462">
    <property type="entry name" value="Eps8_SH3"/>
</dbReference>
<dbReference type="FunFam" id="1.10.150.50:FF:000023">
    <property type="entry name" value="Epidermal growth factor receptor kinase substrate 8"/>
    <property type="match status" value="1"/>
</dbReference>
<dbReference type="Gene3D" id="2.30.29.30">
    <property type="entry name" value="Pleckstrin-homology domain (PH domain)/Phosphotyrosine-binding domain (PTB)"/>
    <property type="match status" value="1"/>
</dbReference>
<dbReference type="CDD" id="cd11764">
    <property type="entry name" value="SH3_Eps8"/>
    <property type="match status" value="1"/>
</dbReference>
<dbReference type="SMART" id="SM00462">
    <property type="entry name" value="PTB"/>
    <property type="match status" value="1"/>
</dbReference>
<dbReference type="GO" id="GO:0007266">
    <property type="term" value="P:Rho protein signal transduction"/>
    <property type="evidence" value="ECO:0007669"/>
    <property type="project" value="TreeGrafter"/>
</dbReference>
<feature type="region of interest" description="Disordered" evidence="14">
    <location>
        <begin position="146"/>
        <end position="167"/>
    </location>
</feature>
<evidence type="ECO:0000256" key="5">
    <source>
        <dbReference type="ARBA" id="ARBA00022490"/>
    </source>
</evidence>
<evidence type="ECO:0000256" key="13">
    <source>
        <dbReference type="SAM" id="Coils"/>
    </source>
</evidence>
<organism evidence="17 18">
    <name type="scientific">Gadus morhua</name>
    <name type="common">Atlantic cod</name>
    <dbReference type="NCBI Taxonomy" id="8049"/>
    <lineage>
        <taxon>Eukaryota</taxon>
        <taxon>Metazoa</taxon>
        <taxon>Chordata</taxon>
        <taxon>Craniata</taxon>
        <taxon>Vertebrata</taxon>
        <taxon>Euteleostomi</taxon>
        <taxon>Actinopterygii</taxon>
        <taxon>Neopterygii</taxon>
        <taxon>Teleostei</taxon>
        <taxon>Neoteleostei</taxon>
        <taxon>Acanthomorphata</taxon>
        <taxon>Zeiogadaria</taxon>
        <taxon>Gadariae</taxon>
        <taxon>Gadiformes</taxon>
        <taxon>Gadoidei</taxon>
        <taxon>Gadidae</taxon>
        <taxon>Gadus</taxon>
    </lineage>
</organism>
<dbReference type="PROSITE" id="PS01179">
    <property type="entry name" value="PID"/>
    <property type="match status" value="1"/>
</dbReference>
<dbReference type="SUPFAM" id="SSF50044">
    <property type="entry name" value="SH3-domain"/>
    <property type="match status" value="1"/>
</dbReference>
<protein>
    <recommendedName>
        <fullName evidence="10">Epidermal growth factor receptor kinase substrate 8-like protein 2</fullName>
    </recommendedName>
    <alternativeName>
        <fullName evidence="11">Epidermal growth factor receptor pathway substrate 8-related protein 2</fullName>
    </alternativeName>
</protein>
<reference evidence="17" key="1">
    <citation type="submission" date="2025-08" db="UniProtKB">
        <authorList>
            <consortium name="Ensembl"/>
        </authorList>
    </citation>
    <scope>IDENTIFICATION</scope>
</reference>
<feature type="domain" description="SH3" evidence="16">
    <location>
        <begin position="384"/>
        <end position="443"/>
    </location>
</feature>
<evidence type="ECO:0000256" key="1">
    <source>
        <dbReference type="ARBA" id="ARBA00004316"/>
    </source>
</evidence>
<dbReference type="SUPFAM" id="SSF50729">
    <property type="entry name" value="PH domain-like"/>
    <property type="match status" value="1"/>
</dbReference>
<evidence type="ECO:0000256" key="14">
    <source>
        <dbReference type="SAM" id="MobiDB-lite"/>
    </source>
</evidence>
<dbReference type="PROSITE" id="PS50002">
    <property type="entry name" value="SH3"/>
    <property type="match status" value="1"/>
</dbReference>
<dbReference type="PANTHER" id="PTHR12287">
    <property type="entry name" value="EPIDERMAL GROWTH FACTOR RECEPTOR KINASE SUBSTRATE EPS8-RELATED PROTEIN"/>
    <property type="match status" value="1"/>
</dbReference>
<feature type="coiled-coil region" evidence="13">
    <location>
        <begin position="181"/>
        <end position="208"/>
    </location>
</feature>
<dbReference type="Pfam" id="PF08416">
    <property type="entry name" value="PTB"/>
    <property type="match status" value="1"/>
</dbReference>
<dbReference type="GO" id="GO:0032587">
    <property type="term" value="C:ruffle membrane"/>
    <property type="evidence" value="ECO:0007669"/>
    <property type="project" value="TreeGrafter"/>
</dbReference>
<evidence type="ECO:0000256" key="8">
    <source>
        <dbReference type="ARBA" id="ARBA00057110"/>
    </source>
</evidence>
<evidence type="ECO:0000256" key="3">
    <source>
        <dbReference type="ARBA" id="ARBA00006197"/>
    </source>
</evidence>
<evidence type="ECO:0000256" key="9">
    <source>
        <dbReference type="ARBA" id="ARBA00065375"/>
    </source>
</evidence>
<keyword evidence="6" id="KW-0597">Phosphoprotein</keyword>
<comment type="similarity">
    <text evidence="3">Belongs to the EPS8 family.</text>
</comment>
<dbReference type="GO" id="GO:0035023">
    <property type="term" value="P:regulation of Rho protein signal transduction"/>
    <property type="evidence" value="ECO:0007669"/>
    <property type="project" value="TreeGrafter"/>
</dbReference>
<evidence type="ECO:0000256" key="10">
    <source>
        <dbReference type="ARBA" id="ARBA00067146"/>
    </source>
</evidence>
<dbReference type="CDD" id="cd01210">
    <property type="entry name" value="PTB_EPS8"/>
    <property type="match status" value="1"/>
</dbReference>
<dbReference type="Gene3D" id="2.30.30.40">
    <property type="entry name" value="SH3 Domains"/>
    <property type="match status" value="1"/>
</dbReference>
<evidence type="ECO:0000256" key="6">
    <source>
        <dbReference type="ARBA" id="ARBA00022553"/>
    </source>
</evidence>
<comment type="subcellular location">
    <subcellularLocation>
        <location evidence="1">Cell projection</location>
    </subcellularLocation>
    <subcellularLocation>
        <location evidence="2">Cytoplasm</location>
    </subcellularLocation>
</comment>
<dbReference type="Pfam" id="PF18016">
    <property type="entry name" value="SAM_3"/>
    <property type="match status" value="1"/>
</dbReference>
<evidence type="ECO:0000256" key="2">
    <source>
        <dbReference type="ARBA" id="ARBA00004496"/>
    </source>
</evidence>
<dbReference type="GO" id="GO:0031982">
    <property type="term" value="C:vesicle"/>
    <property type="evidence" value="ECO:0007669"/>
    <property type="project" value="TreeGrafter"/>
</dbReference>
<dbReference type="Proteomes" id="UP000694546">
    <property type="component" value="Chromosome 9"/>
</dbReference>
<sequence>MQETSQYHVEHLSTFMMDKSESIATVDDAIKKLVLLDSKDKIWTQEMLLQVTDKAVRLLDCDTQEELENFPLPTVHHCQPVLNQTRYPSVLLLVCQDKDQHNPDIHFFHCDEVEAEMVHADVDSAIGDNKHGKKMRLQTLKVNQEKMKRQRETILPPSGPKGPAPSAKGRVQILNCALDDIELLVARLQKAAEAFSQLNQRNKSKKNKKKGPAEGMLTLRAKPPTEADLVDSLQKLKLALNLLAKLKKHIQNPSASELVHFLFGPLELVLQSCGSPDLARSIIAPHLCRDTVDFLRGNLSPKEMTIFELLGEGWTRPRYTLTHARCREQALSALQLGLLKAFHAWPINVYYQSRYKPQSQPGDASSEGLSEYSAADRSYNGMPPTRRYAKIRYHFVARNANELSVLQDEVLEVIEDDKQWWKLRNRSGQSGYVPYNILDVVKLEDPQPGQGYRGPAPTSPMGPGGDSFGVARHKDKVISHQMDEVNDELLKRITTNKSQPPARNFRVERSGGSSIPLTFDSSPQQVTAWLTAKFSKPTVECLGILTGAQLFSLNKEELKAVCGDEGARVYSQITVQRAQLEKSTGDSELEEIMKRRQEKIGSTSED</sequence>
<dbReference type="SMART" id="SM00326">
    <property type="entry name" value="SH3"/>
    <property type="match status" value="1"/>
</dbReference>
<dbReference type="PANTHER" id="PTHR12287:SF20">
    <property type="entry name" value="EPIDERMAL GROWTH FACTOR RECEPTOR KINASE SUBSTRATE 8-LIKE PROTEIN 2"/>
    <property type="match status" value="1"/>
</dbReference>
<name>A0A8C5FQ56_GADMO</name>
<feature type="region of interest" description="Disordered" evidence="14">
    <location>
        <begin position="582"/>
        <end position="606"/>
    </location>
</feature>
<evidence type="ECO:0000313" key="17">
    <source>
        <dbReference type="Ensembl" id="ENSGMOP00000053072.1"/>
    </source>
</evidence>
<keyword evidence="4 12" id="KW-0728">SH3 domain</keyword>
<feature type="domain" description="PID" evidence="15">
    <location>
        <begin position="6"/>
        <end position="125"/>
    </location>
</feature>
<comment type="subunit">
    <text evidence="9">Interacts with ABI1. Part of a complex that contains SOS1, ABI1 and EPS8L2. Associates with F-actin.</text>
</comment>
<dbReference type="InterPro" id="IPR039801">
    <property type="entry name" value="EPS8-like"/>
</dbReference>
<reference evidence="17" key="2">
    <citation type="submission" date="2025-09" db="UniProtKB">
        <authorList>
            <consortium name="Ensembl"/>
        </authorList>
    </citation>
    <scope>IDENTIFICATION</scope>
</reference>
<dbReference type="InterPro" id="IPR055093">
    <property type="entry name" value="EPS8_2nd"/>
</dbReference>
<accession>A0A8C5FQ56</accession>
<dbReference type="InterPro" id="IPR033928">
    <property type="entry name" value="EPS8_PTB"/>
</dbReference>
<dbReference type="InterPro" id="IPR006020">
    <property type="entry name" value="PTB/PI_dom"/>
</dbReference>
<proteinExistence type="inferred from homology"/>
<keyword evidence="7" id="KW-0966">Cell projection</keyword>
<evidence type="ECO:0000259" key="15">
    <source>
        <dbReference type="PROSITE" id="PS01179"/>
    </source>
</evidence>
<feature type="compositionally biased region" description="Basic and acidic residues" evidence="14">
    <location>
        <begin position="582"/>
        <end position="599"/>
    </location>
</feature>
<evidence type="ECO:0000256" key="12">
    <source>
        <dbReference type="PROSITE-ProRule" id="PRU00192"/>
    </source>
</evidence>
<dbReference type="Pfam" id="PF00018">
    <property type="entry name" value="SH3_1"/>
    <property type="match status" value="1"/>
</dbReference>
<dbReference type="InterPro" id="IPR013761">
    <property type="entry name" value="SAM/pointed_sf"/>
</dbReference>
<gene>
    <name evidence="17" type="primary">eps8l2</name>
</gene>
<dbReference type="GO" id="GO:0005829">
    <property type="term" value="C:cytosol"/>
    <property type="evidence" value="ECO:0007669"/>
    <property type="project" value="UniProtKB-ARBA"/>
</dbReference>
<evidence type="ECO:0000259" key="16">
    <source>
        <dbReference type="PROSITE" id="PS50002"/>
    </source>
</evidence>
<dbReference type="AlphaFoldDB" id="A0A8C5FQ56"/>
<comment type="function">
    <text evidence="8">Stimulates guanine exchange activity of SOS1. May play a role in membrane ruffling and remodeling of the actin cytoskeleton. In the cochlea, is required for stereocilia maintenance in adult hair cells.</text>
</comment>
<dbReference type="Gene3D" id="1.10.150.50">
    <property type="entry name" value="Transcription Factor, Ets-1"/>
    <property type="match status" value="1"/>
</dbReference>
<dbReference type="GO" id="GO:0003779">
    <property type="term" value="F:actin binding"/>
    <property type="evidence" value="ECO:0007669"/>
    <property type="project" value="TreeGrafter"/>
</dbReference>
<evidence type="ECO:0000256" key="7">
    <source>
        <dbReference type="ARBA" id="ARBA00023273"/>
    </source>
</evidence>
<keyword evidence="18" id="KW-1185">Reference proteome</keyword>
<dbReference type="FunFam" id="2.30.29.30:FF:000218">
    <property type="entry name" value="Epidermal growth factor receptor kinase substrate 8-like 2"/>
    <property type="match status" value="1"/>
</dbReference>
<evidence type="ECO:0000313" key="18">
    <source>
        <dbReference type="Proteomes" id="UP000694546"/>
    </source>
</evidence>
<dbReference type="CDD" id="cd09540">
    <property type="entry name" value="SAM_EPS8-like"/>
    <property type="match status" value="1"/>
</dbReference>
<dbReference type="GO" id="GO:1900029">
    <property type="term" value="P:positive regulation of ruffle assembly"/>
    <property type="evidence" value="ECO:0007669"/>
    <property type="project" value="TreeGrafter"/>
</dbReference>
<dbReference type="InterPro" id="IPR036028">
    <property type="entry name" value="SH3-like_dom_sf"/>
</dbReference>
<dbReference type="FunFam" id="2.30.30.40:FF:000180">
    <property type="entry name" value="epidermal growth factor receptor kinase substrate 8-like protein 2"/>
    <property type="match status" value="1"/>
</dbReference>
<dbReference type="Pfam" id="PF22975">
    <property type="entry name" value="EPS8_2nd"/>
    <property type="match status" value="1"/>
</dbReference>
<dbReference type="InterPro" id="IPR001452">
    <property type="entry name" value="SH3_domain"/>
</dbReference>